<feature type="domain" description="Protease Do-like PDZ" evidence="6">
    <location>
        <begin position="475"/>
        <end position="619"/>
    </location>
</feature>
<dbReference type="InterPro" id="IPR036034">
    <property type="entry name" value="PDZ_sf"/>
</dbReference>
<feature type="domain" description="PDZ" evidence="5">
    <location>
        <begin position="368"/>
        <end position="467"/>
    </location>
</feature>
<dbReference type="PANTHER" id="PTHR45980:SF9">
    <property type="entry name" value="PROTEASE DO-LIKE 10, MITOCHONDRIAL-RELATED"/>
    <property type="match status" value="1"/>
</dbReference>
<reference evidence="8" key="1">
    <citation type="journal article" date="2017" name="Front. Plant Sci.">
        <title>Climate Clever Clovers: New Paradigm to Reduce the Environmental Footprint of Ruminants by Breeding Low Methanogenic Forages Utilizing Haplotype Variation.</title>
        <authorList>
            <person name="Kaur P."/>
            <person name="Appels R."/>
            <person name="Bayer P.E."/>
            <person name="Keeble-Gagnere G."/>
            <person name="Wang J."/>
            <person name="Hirakawa H."/>
            <person name="Shirasawa K."/>
            <person name="Vercoe P."/>
            <person name="Stefanova K."/>
            <person name="Durmic Z."/>
            <person name="Nichols P."/>
            <person name="Revell C."/>
            <person name="Isobe S.N."/>
            <person name="Edwards D."/>
            <person name="Erskine W."/>
        </authorList>
    </citation>
    <scope>NUCLEOTIDE SEQUENCE [LARGE SCALE GENOMIC DNA]</scope>
    <source>
        <strain evidence="8">cv. Daliak</strain>
    </source>
</reference>
<evidence type="ECO:0000313" key="8">
    <source>
        <dbReference type="Proteomes" id="UP000242715"/>
    </source>
</evidence>
<dbReference type="Gene3D" id="3.20.190.20">
    <property type="match status" value="1"/>
</dbReference>
<evidence type="ECO:0000259" key="6">
    <source>
        <dbReference type="Pfam" id="PF17815"/>
    </source>
</evidence>
<evidence type="ECO:0000256" key="1">
    <source>
        <dbReference type="ARBA" id="ARBA00010541"/>
    </source>
</evidence>
<accession>A0A2Z6NJE6</accession>
<dbReference type="PRINTS" id="PR00834">
    <property type="entry name" value="PROTEASES2C"/>
</dbReference>
<evidence type="ECO:0000256" key="3">
    <source>
        <dbReference type="ARBA" id="ARBA00022801"/>
    </source>
</evidence>
<comment type="similarity">
    <text evidence="1">Belongs to the peptidase S1C family.</text>
</comment>
<dbReference type="SUPFAM" id="SSF50156">
    <property type="entry name" value="PDZ domain-like"/>
    <property type="match status" value="1"/>
</dbReference>
<dbReference type="EMBL" id="DF974000">
    <property type="protein sequence ID" value="GAU43886.1"/>
    <property type="molecule type" value="Genomic_DNA"/>
</dbReference>
<dbReference type="InterPro" id="IPR001940">
    <property type="entry name" value="Peptidase_S1C"/>
</dbReference>
<dbReference type="InterPro" id="IPR043504">
    <property type="entry name" value="Peptidase_S1_PA_chymotrypsin"/>
</dbReference>
<dbReference type="SUPFAM" id="SSF50494">
    <property type="entry name" value="Trypsin-like serine proteases"/>
    <property type="match status" value="1"/>
</dbReference>
<dbReference type="Proteomes" id="UP000242715">
    <property type="component" value="Unassembled WGS sequence"/>
</dbReference>
<dbReference type="PANTHER" id="PTHR45980">
    <property type="match status" value="1"/>
</dbReference>
<keyword evidence="3" id="KW-0378">Hydrolase</keyword>
<sequence>MGRFVRVARNIFSSSALYHPHPFKFTPFVAAATIQSPSTIHNHNNSANFHSSAIVVPDNHTQQHTNHNITSSNNFRDSSSLRGRIRVKKNLPSRKAAVTHTTTNNNTAVELAFNSVVKIFTVSCSPNYLLPWQNKSQRESMGSGFVIMGRKILTNAHVVADHSFVLVRKHGSPNKYRAQVKAVGHECDLALLIVDSDEFWDGMIPLEFGDIPFLQQAVAVVGYPQGGDTISVTKGVVSRVEPTQYVHGASQLMAIQIDAAINPGNSGGPAIMGKKVAGVAFQNLSGAENIGTPRPGVTEKKGDKRVLLPSLNDQLPLKIISPASSLKRGKQGRVAKNDLTCYIIPVPVIKHFISGVEENGKYIGFCSLGLSCQTTENVHLRNHFGMQPGMTGVLVNKINPLSDAYKVLKKDDIILSFDGVPIANDGTVPFRNRERITFDHLVSMKKLNEKAVVRVMRDGQELELNIILRPIQPLVPVHQFDKLPSYYIFAGLVFVPLTQPYLHEYGEDWYNASPRRLCERALRELPKKENQQLVILSQVLMDDINAGYERLADLQVLKVNGTEIDNLEHLCQLVENCSTDSLHFDLDDNRVIVLNYETAKIATSRILKRHRIPSAMSADLINAQTNLQLGLTSSC</sequence>
<dbReference type="InterPro" id="IPR046449">
    <property type="entry name" value="DEGP_PDZ_sf"/>
</dbReference>
<dbReference type="Pfam" id="PF17815">
    <property type="entry name" value="PDZ_3"/>
    <property type="match status" value="1"/>
</dbReference>
<keyword evidence="4" id="KW-0720">Serine protease</keyword>
<proteinExistence type="inferred from homology"/>
<protein>
    <recommendedName>
        <fullName evidence="9">Protease Do-like PDZ domain-containing protein</fullName>
    </recommendedName>
</protein>
<evidence type="ECO:0008006" key="9">
    <source>
        <dbReference type="Google" id="ProtNLM"/>
    </source>
</evidence>
<evidence type="ECO:0000259" key="5">
    <source>
        <dbReference type="Pfam" id="PF13180"/>
    </source>
</evidence>
<dbReference type="GO" id="GO:0006508">
    <property type="term" value="P:proteolysis"/>
    <property type="evidence" value="ECO:0007669"/>
    <property type="project" value="UniProtKB-KW"/>
</dbReference>
<dbReference type="InterPro" id="IPR001478">
    <property type="entry name" value="PDZ"/>
</dbReference>
<evidence type="ECO:0000256" key="4">
    <source>
        <dbReference type="ARBA" id="ARBA00022825"/>
    </source>
</evidence>
<dbReference type="AlphaFoldDB" id="A0A2Z6NJE6"/>
<organism evidence="7 8">
    <name type="scientific">Trifolium subterraneum</name>
    <name type="common">Subterranean clover</name>
    <dbReference type="NCBI Taxonomy" id="3900"/>
    <lineage>
        <taxon>Eukaryota</taxon>
        <taxon>Viridiplantae</taxon>
        <taxon>Streptophyta</taxon>
        <taxon>Embryophyta</taxon>
        <taxon>Tracheophyta</taxon>
        <taxon>Spermatophyta</taxon>
        <taxon>Magnoliopsida</taxon>
        <taxon>eudicotyledons</taxon>
        <taxon>Gunneridae</taxon>
        <taxon>Pentapetalae</taxon>
        <taxon>rosids</taxon>
        <taxon>fabids</taxon>
        <taxon>Fabales</taxon>
        <taxon>Fabaceae</taxon>
        <taxon>Papilionoideae</taxon>
        <taxon>50 kb inversion clade</taxon>
        <taxon>NPAAA clade</taxon>
        <taxon>Hologalegina</taxon>
        <taxon>IRL clade</taxon>
        <taxon>Trifolieae</taxon>
        <taxon>Trifolium</taxon>
    </lineage>
</organism>
<dbReference type="Pfam" id="PF13365">
    <property type="entry name" value="Trypsin_2"/>
    <property type="match status" value="1"/>
</dbReference>
<gene>
    <name evidence="7" type="ORF">TSUD_399340</name>
</gene>
<dbReference type="Gene3D" id="2.30.42.10">
    <property type="match status" value="1"/>
</dbReference>
<name>A0A2Z6NJE6_TRISU</name>
<keyword evidence="2" id="KW-0645">Protease</keyword>
<keyword evidence="8" id="KW-1185">Reference proteome</keyword>
<dbReference type="Pfam" id="PF13180">
    <property type="entry name" value="PDZ_2"/>
    <property type="match status" value="1"/>
</dbReference>
<dbReference type="Gene3D" id="2.40.10.10">
    <property type="entry name" value="Trypsin-like serine proteases"/>
    <property type="match status" value="2"/>
</dbReference>
<dbReference type="InterPro" id="IPR009003">
    <property type="entry name" value="Peptidase_S1_PA"/>
</dbReference>
<dbReference type="GO" id="GO:0004252">
    <property type="term" value="F:serine-type endopeptidase activity"/>
    <property type="evidence" value="ECO:0007669"/>
    <property type="project" value="InterPro"/>
</dbReference>
<dbReference type="OrthoDB" id="4217619at2759"/>
<evidence type="ECO:0000313" key="7">
    <source>
        <dbReference type="EMBL" id="GAU43886.1"/>
    </source>
</evidence>
<evidence type="ECO:0000256" key="2">
    <source>
        <dbReference type="ARBA" id="ARBA00022670"/>
    </source>
</evidence>
<dbReference type="InterPro" id="IPR041517">
    <property type="entry name" value="DEGP_PDZ"/>
</dbReference>